<dbReference type="STRING" id="84698.SAMN04488528_100586"/>
<comment type="cofactor">
    <cofactor evidence="7">
        <name>Mg(2+)</name>
        <dbReference type="ChEBI" id="CHEBI:18420"/>
    </cofactor>
    <text evidence="7">Binds 1 Mg(2+) ion per subunit.</text>
</comment>
<dbReference type="GO" id="GO:0000287">
    <property type="term" value="F:magnesium ion binding"/>
    <property type="evidence" value="ECO:0007669"/>
    <property type="project" value="UniProtKB-UniRule"/>
</dbReference>
<feature type="binding site" evidence="7">
    <location>
        <position position="33"/>
    </location>
    <ligand>
        <name>substrate</name>
    </ligand>
</feature>
<dbReference type="GO" id="GO:0004765">
    <property type="term" value="F:shikimate kinase activity"/>
    <property type="evidence" value="ECO:0007669"/>
    <property type="project" value="UniProtKB-UniRule"/>
</dbReference>
<keyword evidence="7" id="KW-0963">Cytoplasm</keyword>
<comment type="function">
    <text evidence="7">Catalyzes the specific phosphorylation of the 3-hydroxyl group of shikimic acid using ATP as a cosubstrate.</text>
</comment>
<dbReference type="PANTHER" id="PTHR21087">
    <property type="entry name" value="SHIKIMATE KINASE"/>
    <property type="match status" value="1"/>
</dbReference>
<reference evidence="8 9" key="1">
    <citation type="submission" date="2016-10" db="EMBL/GenBank/DDBJ databases">
        <authorList>
            <person name="de Groot N.N."/>
        </authorList>
    </citation>
    <scope>NUCLEOTIDE SEQUENCE [LARGE SCALE GENOMIC DNA]</scope>
    <source>
        <strain evidence="8 9">DSM 12271</strain>
    </source>
</reference>
<keyword evidence="7" id="KW-0479">Metal-binding</keyword>
<evidence type="ECO:0000256" key="3">
    <source>
        <dbReference type="ARBA" id="ARBA00022741"/>
    </source>
</evidence>
<evidence type="ECO:0000313" key="9">
    <source>
        <dbReference type="Proteomes" id="UP000198619"/>
    </source>
</evidence>
<gene>
    <name evidence="7" type="primary">aroK</name>
    <name evidence="8" type="ORF">SAMN04488528_100586</name>
</gene>
<keyword evidence="4 7" id="KW-0418">Kinase</keyword>
<dbReference type="InterPro" id="IPR000623">
    <property type="entry name" value="Shikimate_kinase/TSH1"/>
</dbReference>
<keyword evidence="6 7" id="KW-0057">Aromatic amino acid biosynthesis</keyword>
<dbReference type="GO" id="GO:0008652">
    <property type="term" value="P:amino acid biosynthetic process"/>
    <property type="evidence" value="ECO:0007669"/>
    <property type="project" value="UniProtKB-KW"/>
</dbReference>
<protein>
    <recommendedName>
        <fullName evidence="7">Shikimate kinase</fullName>
        <shortName evidence="7">SK</shortName>
        <ecNumber evidence="7">2.7.1.71</ecNumber>
    </recommendedName>
</protein>
<dbReference type="InterPro" id="IPR027417">
    <property type="entry name" value="P-loop_NTPase"/>
</dbReference>
<comment type="catalytic activity">
    <reaction evidence="7">
        <text>shikimate + ATP = 3-phosphoshikimate + ADP + H(+)</text>
        <dbReference type="Rhea" id="RHEA:13121"/>
        <dbReference type="ChEBI" id="CHEBI:15378"/>
        <dbReference type="ChEBI" id="CHEBI:30616"/>
        <dbReference type="ChEBI" id="CHEBI:36208"/>
        <dbReference type="ChEBI" id="CHEBI:145989"/>
        <dbReference type="ChEBI" id="CHEBI:456216"/>
        <dbReference type="EC" id="2.7.1.71"/>
    </reaction>
</comment>
<dbReference type="Gene3D" id="3.40.50.300">
    <property type="entry name" value="P-loop containing nucleotide triphosphate hydrolases"/>
    <property type="match status" value="1"/>
</dbReference>
<evidence type="ECO:0000256" key="6">
    <source>
        <dbReference type="ARBA" id="ARBA00023141"/>
    </source>
</evidence>
<dbReference type="CDD" id="cd00464">
    <property type="entry name" value="SK"/>
    <property type="match status" value="1"/>
</dbReference>
<keyword evidence="5 7" id="KW-0067">ATP-binding</keyword>
<keyword evidence="7" id="KW-0460">Magnesium</keyword>
<evidence type="ECO:0000256" key="1">
    <source>
        <dbReference type="ARBA" id="ARBA00022605"/>
    </source>
</evidence>
<feature type="binding site" evidence="7">
    <location>
        <position position="57"/>
    </location>
    <ligand>
        <name>substrate</name>
    </ligand>
</feature>
<comment type="subcellular location">
    <subcellularLocation>
        <location evidence="7">Cytoplasm</location>
    </subcellularLocation>
</comment>
<dbReference type="AlphaFoldDB" id="A0A1I0WH49"/>
<dbReference type="OrthoDB" id="9800332at2"/>
<evidence type="ECO:0000313" key="8">
    <source>
        <dbReference type="EMBL" id="SFA87894.1"/>
    </source>
</evidence>
<comment type="caution">
    <text evidence="7">Lacks conserved residue(s) required for the propagation of feature annotation.</text>
</comment>
<dbReference type="InterPro" id="IPR031322">
    <property type="entry name" value="Shikimate/glucono_kinase"/>
</dbReference>
<keyword evidence="3 7" id="KW-0547">Nucleotide-binding</keyword>
<feature type="binding site" evidence="7">
    <location>
        <position position="133"/>
    </location>
    <ligand>
        <name>substrate</name>
    </ligand>
</feature>
<dbReference type="EC" id="2.7.1.71" evidence="7"/>
<comment type="subunit">
    <text evidence="7">Monomer.</text>
</comment>
<feature type="binding site" evidence="7">
    <location>
        <position position="15"/>
    </location>
    <ligand>
        <name>Mg(2+)</name>
        <dbReference type="ChEBI" id="CHEBI:18420"/>
    </ligand>
</feature>
<evidence type="ECO:0000256" key="7">
    <source>
        <dbReference type="HAMAP-Rule" id="MF_00109"/>
    </source>
</evidence>
<dbReference type="UniPathway" id="UPA00053">
    <property type="reaction ID" value="UER00088"/>
</dbReference>
<feature type="binding site" evidence="7">
    <location>
        <position position="78"/>
    </location>
    <ligand>
        <name>substrate</name>
    </ligand>
</feature>
<dbReference type="Proteomes" id="UP000198619">
    <property type="component" value="Unassembled WGS sequence"/>
</dbReference>
<dbReference type="GO" id="GO:0009423">
    <property type="term" value="P:chorismate biosynthetic process"/>
    <property type="evidence" value="ECO:0007669"/>
    <property type="project" value="UniProtKB-UniRule"/>
</dbReference>
<feature type="binding site" evidence="7">
    <location>
        <begin position="11"/>
        <end position="16"/>
    </location>
    <ligand>
        <name>ATP</name>
        <dbReference type="ChEBI" id="CHEBI:30616"/>
    </ligand>
</feature>
<dbReference type="HAMAP" id="MF_00109">
    <property type="entry name" value="Shikimate_kinase"/>
    <property type="match status" value="1"/>
</dbReference>
<evidence type="ECO:0000256" key="5">
    <source>
        <dbReference type="ARBA" id="ARBA00022840"/>
    </source>
</evidence>
<dbReference type="Pfam" id="PF01202">
    <property type="entry name" value="SKI"/>
    <property type="match status" value="1"/>
</dbReference>
<dbReference type="EMBL" id="FOKI01000005">
    <property type="protein sequence ID" value="SFA87894.1"/>
    <property type="molecule type" value="Genomic_DNA"/>
</dbReference>
<evidence type="ECO:0000256" key="2">
    <source>
        <dbReference type="ARBA" id="ARBA00022679"/>
    </source>
</evidence>
<proteinExistence type="inferred from homology"/>
<keyword evidence="9" id="KW-1185">Reference proteome</keyword>
<feature type="binding site" evidence="7">
    <location>
        <position position="116"/>
    </location>
    <ligand>
        <name>ATP</name>
        <dbReference type="ChEBI" id="CHEBI:30616"/>
    </ligand>
</feature>
<comment type="similarity">
    <text evidence="7">Belongs to the shikimate kinase family.</text>
</comment>
<dbReference type="PRINTS" id="PR01100">
    <property type="entry name" value="SHIKIMTKNASE"/>
</dbReference>
<keyword evidence="1 7" id="KW-0028">Amino-acid biosynthesis</keyword>
<dbReference type="SUPFAM" id="SSF52540">
    <property type="entry name" value="P-loop containing nucleoside triphosphate hydrolases"/>
    <property type="match status" value="1"/>
</dbReference>
<dbReference type="PANTHER" id="PTHR21087:SF16">
    <property type="entry name" value="SHIKIMATE KINASE 1, CHLOROPLASTIC"/>
    <property type="match status" value="1"/>
</dbReference>
<evidence type="ECO:0000256" key="4">
    <source>
        <dbReference type="ARBA" id="ARBA00022777"/>
    </source>
</evidence>
<dbReference type="GO" id="GO:0009073">
    <property type="term" value="P:aromatic amino acid family biosynthetic process"/>
    <property type="evidence" value="ECO:0007669"/>
    <property type="project" value="UniProtKB-KW"/>
</dbReference>
<name>A0A1I0WH49_9CLOT</name>
<keyword evidence="2 7" id="KW-0808">Transferase</keyword>
<organism evidence="8 9">
    <name type="scientific">Clostridium frigidicarnis</name>
    <dbReference type="NCBI Taxonomy" id="84698"/>
    <lineage>
        <taxon>Bacteria</taxon>
        <taxon>Bacillati</taxon>
        <taxon>Bacillota</taxon>
        <taxon>Clostridia</taxon>
        <taxon>Eubacteriales</taxon>
        <taxon>Clostridiaceae</taxon>
        <taxon>Clostridium</taxon>
    </lineage>
</organism>
<sequence length="164" mass="19033">MKNIILVGMSGCGKSTLGKFLSEKLNIPFLDTDKYIEKKENMSIDEIFRTKGEKYFRYLENDILKDLENFNGIISTGGGLPVFNNNMYILNSLGNTIFLDVNVDICIKRILNDKSRPLAKKGNVYLRNLYNERKTIYKKAQYTIECTYKTLNEILQEMYIITKN</sequence>
<dbReference type="GO" id="GO:0005829">
    <property type="term" value="C:cytosol"/>
    <property type="evidence" value="ECO:0007669"/>
    <property type="project" value="TreeGrafter"/>
</dbReference>
<dbReference type="GO" id="GO:0005524">
    <property type="term" value="F:ATP binding"/>
    <property type="evidence" value="ECO:0007669"/>
    <property type="project" value="UniProtKB-UniRule"/>
</dbReference>
<accession>A0A1I0WH49</accession>
<comment type="pathway">
    <text evidence="7">Metabolic intermediate biosynthesis; chorismate biosynthesis; chorismate from D-erythrose 4-phosphate and phosphoenolpyruvate: step 5/7.</text>
</comment>
<dbReference type="RefSeq" id="WP_090039169.1">
    <property type="nucleotide sequence ID" value="NZ_FOKI01000005.1"/>
</dbReference>